<evidence type="ECO:0000256" key="1">
    <source>
        <dbReference type="SAM" id="MobiDB-lite"/>
    </source>
</evidence>
<evidence type="ECO:0000313" key="2">
    <source>
        <dbReference type="EMBL" id="OGD89536.1"/>
    </source>
</evidence>
<protein>
    <submittedName>
        <fullName evidence="2">Uncharacterized protein</fullName>
    </submittedName>
</protein>
<feature type="region of interest" description="Disordered" evidence="1">
    <location>
        <begin position="1"/>
        <end position="24"/>
    </location>
</feature>
<organism evidence="2 3">
    <name type="scientific">Candidatus Curtissbacteria bacterium RIFCSPHIGHO2_01_FULL_40_12</name>
    <dbReference type="NCBI Taxonomy" id="1797710"/>
    <lineage>
        <taxon>Bacteria</taxon>
        <taxon>Candidatus Curtissiibacteriota</taxon>
    </lineage>
</organism>
<name>A0A1F5GCH0_9BACT</name>
<gene>
    <name evidence="2" type="ORF">A2693_02000</name>
</gene>
<reference evidence="2 3" key="1">
    <citation type="journal article" date="2016" name="Nat. Commun.">
        <title>Thousands of microbial genomes shed light on interconnected biogeochemical processes in an aquifer system.</title>
        <authorList>
            <person name="Anantharaman K."/>
            <person name="Brown C.T."/>
            <person name="Hug L.A."/>
            <person name="Sharon I."/>
            <person name="Castelle C.J."/>
            <person name="Probst A.J."/>
            <person name="Thomas B.C."/>
            <person name="Singh A."/>
            <person name="Wilkins M.J."/>
            <person name="Karaoz U."/>
            <person name="Brodie E.L."/>
            <person name="Williams K.H."/>
            <person name="Hubbard S.S."/>
            <person name="Banfield J.F."/>
        </authorList>
    </citation>
    <scope>NUCLEOTIDE SEQUENCE [LARGE SCALE GENOMIC DNA]</scope>
</reference>
<evidence type="ECO:0000313" key="3">
    <source>
        <dbReference type="Proteomes" id="UP000178577"/>
    </source>
</evidence>
<dbReference type="Proteomes" id="UP000178577">
    <property type="component" value="Unassembled WGS sequence"/>
</dbReference>
<dbReference type="EMBL" id="MFAY01000006">
    <property type="protein sequence ID" value="OGD89536.1"/>
    <property type="molecule type" value="Genomic_DNA"/>
</dbReference>
<dbReference type="AlphaFoldDB" id="A0A1F5GCH0"/>
<comment type="caution">
    <text evidence="2">The sequence shown here is derived from an EMBL/GenBank/DDBJ whole genome shotgun (WGS) entry which is preliminary data.</text>
</comment>
<proteinExistence type="predicted"/>
<accession>A0A1F5GCH0</accession>
<sequence>MIKINVKKMERGSNQGKTSLEGEELEEPKKIEPVYFPSFVEAFIQRYRKVLARLAEEGKKSEDA</sequence>